<keyword evidence="1" id="KW-0472">Membrane</keyword>
<evidence type="ECO:0008006" key="4">
    <source>
        <dbReference type="Google" id="ProtNLM"/>
    </source>
</evidence>
<dbReference type="AlphaFoldDB" id="A0A965ZKP9"/>
<dbReference type="Gene3D" id="1.25.40.10">
    <property type="entry name" value="Tetratricopeptide repeat domain"/>
    <property type="match status" value="1"/>
</dbReference>
<proteinExistence type="predicted"/>
<evidence type="ECO:0000313" key="3">
    <source>
        <dbReference type="Proteomes" id="UP000638732"/>
    </source>
</evidence>
<feature type="transmembrane region" description="Helical" evidence="1">
    <location>
        <begin position="29"/>
        <end position="45"/>
    </location>
</feature>
<keyword evidence="1" id="KW-0812">Transmembrane</keyword>
<protein>
    <recommendedName>
        <fullName evidence="4">Tetratricopeptide repeat protein</fullName>
    </recommendedName>
</protein>
<name>A0A965ZKP9_9SPHI</name>
<dbReference type="EMBL" id="WWEO01000044">
    <property type="protein sequence ID" value="NCD71431.1"/>
    <property type="molecule type" value="Genomic_DNA"/>
</dbReference>
<accession>A0A965ZKP9</accession>
<dbReference type="SUPFAM" id="SSF48452">
    <property type="entry name" value="TPR-like"/>
    <property type="match status" value="1"/>
</dbReference>
<comment type="caution">
    <text evidence="2">The sequence shown here is derived from an EMBL/GenBank/DDBJ whole genome shotgun (WGS) entry which is preliminary data.</text>
</comment>
<feature type="transmembrane region" description="Helical" evidence="1">
    <location>
        <begin position="6"/>
        <end position="22"/>
    </location>
</feature>
<dbReference type="InterPro" id="IPR011990">
    <property type="entry name" value="TPR-like_helical_dom_sf"/>
</dbReference>
<keyword evidence="3" id="KW-1185">Reference proteome</keyword>
<sequence length="176" mass="20402">MLTNKARLIIAGIFFLMLVFFTQQRVYELAGVALMFCLLLIWGYFKEGPIVVAAKSFHNKDYDKAEELLLSVKNPNWLNKKRRGFYEFMMGGISLQRHDFDAAEKHYEIAAQYPLRSVNDHVAALAHVANISIRQHNYDKAEAYLGLAQKHHDKITAKMKAVIERLHTEIRQHKTK</sequence>
<gene>
    <name evidence="2" type="ORF">GSY63_18840</name>
</gene>
<reference evidence="2" key="2">
    <citation type="submission" date="2020-10" db="EMBL/GenBank/DDBJ databases">
        <title>Mucilaginibacter sp. nov., isolated from soil.</title>
        <authorList>
            <person name="Jeon C.O."/>
        </authorList>
    </citation>
    <scope>NUCLEOTIDE SEQUENCE</scope>
    <source>
        <strain evidence="2">R11</strain>
    </source>
</reference>
<dbReference type="RefSeq" id="WP_166587390.1">
    <property type="nucleotide sequence ID" value="NZ_WWEO01000044.1"/>
</dbReference>
<evidence type="ECO:0000313" key="2">
    <source>
        <dbReference type="EMBL" id="NCD71431.1"/>
    </source>
</evidence>
<organism evidence="2 3">
    <name type="scientific">Mucilaginibacter agri</name>
    <dbReference type="NCBI Taxonomy" id="2695265"/>
    <lineage>
        <taxon>Bacteria</taxon>
        <taxon>Pseudomonadati</taxon>
        <taxon>Bacteroidota</taxon>
        <taxon>Sphingobacteriia</taxon>
        <taxon>Sphingobacteriales</taxon>
        <taxon>Sphingobacteriaceae</taxon>
        <taxon>Mucilaginibacter</taxon>
    </lineage>
</organism>
<evidence type="ECO:0000256" key="1">
    <source>
        <dbReference type="SAM" id="Phobius"/>
    </source>
</evidence>
<reference evidence="2" key="1">
    <citation type="submission" date="2020-01" db="EMBL/GenBank/DDBJ databases">
        <authorList>
            <person name="Seo Y.L."/>
        </authorList>
    </citation>
    <scope>NUCLEOTIDE SEQUENCE</scope>
    <source>
        <strain evidence="2">R11</strain>
    </source>
</reference>
<dbReference type="Proteomes" id="UP000638732">
    <property type="component" value="Unassembled WGS sequence"/>
</dbReference>
<keyword evidence="1" id="KW-1133">Transmembrane helix</keyword>